<dbReference type="Proteomes" id="UP000825890">
    <property type="component" value="Unassembled WGS sequence"/>
</dbReference>
<evidence type="ECO:0000256" key="6">
    <source>
        <dbReference type="RuleBase" id="RU362067"/>
    </source>
</evidence>
<feature type="binding site" evidence="5">
    <location>
        <position position="276"/>
    </location>
    <ligand>
        <name>FAD</name>
        <dbReference type="ChEBI" id="CHEBI:57692"/>
    </ligand>
</feature>
<keyword evidence="9" id="KW-1185">Reference proteome</keyword>
<dbReference type="Pfam" id="PF01593">
    <property type="entry name" value="Amino_oxidase"/>
    <property type="match status" value="1"/>
</dbReference>
<dbReference type="EC" id="1.4.3.-" evidence="6"/>
<evidence type="ECO:0000256" key="4">
    <source>
        <dbReference type="ARBA" id="ARBA00048448"/>
    </source>
</evidence>
<evidence type="ECO:0000256" key="1">
    <source>
        <dbReference type="ARBA" id="ARBA00001974"/>
    </source>
</evidence>
<dbReference type="InterPro" id="IPR050703">
    <property type="entry name" value="Flavin_MAO"/>
</dbReference>
<sequence>MTSRDGYQWTEKSGLVQGVPSIGVIQPPSNIGQKQEQYDVIVVGAGYCGLTAARDAALSGLKVLLLEGRDRIGGRSWSSNIDGYPFEMGGTWVSWGQPHVWREISRYNMRQELELSYDFTKGVNHFTLTSQDGSRNMSHEEEDKLMQSALEKFVNVDGNIGKTIMPFPHDEFHNPEVKKFDKLSVADRMAQIKHQLSPDEYTAVLSFVMLCSASTPEKTSFYEFLHWWALCNFSYEYCIEYLVKYKFRGGQSSFAIKFFQEAVETGRLSYAFNSPVDSITQNQQRVEVRTRAGDVYHAARLISAVPLNVLNDIAFSPPLAQGKKTAASTGHVNKCVKVHAECKGPELRSWTGVNYPNGQLLYALGDGTTPNGNTHVVAFGADHNRLMPEKDIEVTKQALQDLTKMELERVVFHNWADDEFAKGAWFFSPPGLVTESLDDMRARQGNIFFASSDWAVGWRSFIDGAIEEGTRAAFNVIQDLKAKKAGGPIKSVL</sequence>
<dbReference type="GO" id="GO:0097621">
    <property type="term" value="F:monoamine oxidase activity"/>
    <property type="evidence" value="ECO:0007669"/>
    <property type="project" value="UniProtKB-EC"/>
</dbReference>
<dbReference type="PRINTS" id="PR00757">
    <property type="entry name" value="AMINEOXDASEF"/>
</dbReference>
<dbReference type="EMBL" id="BOLY01000008">
    <property type="protein sequence ID" value="GIZ48269.1"/>
    <property type="molecule type" value="Genomic_DNA"/>
</dbReference>
<proteinExistence type="inferred from homology"/>
<feature type="binding site" evidence="5">
    <location>
        <position position="379"/>
    </location>
    <ligand>
        <name>substrate</name>
    </ligand>
</feature>
<gene>
    <name evidence="8" type="ORF">CKM354_001133700</name>
</gene>
<comment type="similarity">
    <text evidence="2 6">Belongs to the flavin monoamine oxidase family.</text>
</comment>
<accession>A0A9P3FL02</accession>
<dbReference type="RefSeq" id="XP_044662756.1">
    <property type="nucleotide sequence ID" value="XM_044806821.1"/>
</dbReference>
<name>A0A9P3FL02_9PEZI</name>
<dbReference type="Gene3D" id="3.50.50.60">
    <property type="entry name" value="FAD/NAD(P)-binding domain"/>
    <property type="match status" value="2"/>
</dbReference>
<comment type="catalytic activity">
    <reaction evidence="4">
        <text>a secondary aliphatic amine + O2 + H2O = a primary amine + an aldehyde + H2O2</text>
        <dbReference type="Rhea" id="RHEA:26414"/>
        <dbReference type="ChEBI" id="CHEBI:15377"/>
        <dbReference type="ChEBI" id="CHEBI:15379"/>
        <dbReference type="ChEBI" id="CHEBI:16240"/>
        <dbReference type="ChEBI" id="CHEBI:17478"/>
        <dbReference type="ChEBI" id="CHEBI:58855"/>
        <dbReference type="ChEBI" id="CHEBI:65296"/>
        <dbReference type="EC" id="1.4.3.4"/>
    </reaction>
</comment>
<comment type="cofactor">
    <cofactor evidence="1 6">
        <name>FAD</name>
        <dbReference type="ChEBI" id="CHEBI:57692"/>
    </cofactor>
</comment>
<dbReference type="SUPFAM" id="SSF51905">
    <property type="entry name" value="FAD/NAD(P)-binding domain"/>
    <property type="match status" value="1"/>
</dbReference>
<protein>
    <recommendedName>
        <fullName evidence="6">Amine oxidase</fullName>
        <ecNumber evidence="6">1.4.3.-</ecNumber>
    </recommendedName>
</protein>
<dbReference type="InterPro" id="IPR036188">
    <property type="entry name" value="FAD/NAD-bd_sf"/>
</dbReference>
<reference evidence="8 9" key="1">
    <citation type="submission" date="2021-01" db="EMBL/GenBank/DDBJ databases">
        <title>Cercospora kikuchii MAFF 305040 whole genome shotgun sequence.</title>
        <authorList>
            <person name="Kashiwa T."/>
            <person name="Suzuki T."/>
        </authorList>
    </citation>
    <scope>NUCLEOTIDE SEQUENCE [LARGE SCALE GENOMIC DNA]</scope>
    <source>
        <strain evidence="8 9">MAFF 305040</strain>
    </source>
</reference>
<evidence type="ECO:0000313" key="9">
    <source>
        <dbReference type="Proteomes" id="UP000825890"/>
    </source>
</evidence>
<keyword evidence="6" id="KW-0285">Flavoprotein</keyword>
<evidence type="ECO:0000259" key="7">
    <source>
        <dbReference type="Pfam" id="PF01593"/>
    </source>
</evidence>
<feature type="domain" description="Amine oxidase" evidence="7">
    <location>
        <begin position="48"/>
        <end position="476"/>
    </location>
</feature>
<dbReference type="InterPro" id="IPR001613">
    <property type="entry name" value="Flavin_amine_oxidase"/>
</dbReference>
<evidence type="ECO:0000256" key="3">
    <source>
        <dbReference type="ARBA" id="ARBA00023002"/>
    </source>
</evidence>
<evidence type="ECO:0000256" key="5">
    <source>
        <dbReference type="PIRSR" id="PIRSR601613-1"/>
    </source>
</evidence>
<dbReference type="Gene3D" id="3.90.660.10">
    <property type="match status" value="2"/>
</dbReference>
<evidence type="ECO:0000256" key="2">
    <source>
        <dbReference type="ARBA" id="ARBA00005995"/>
    </source>
</evidence>
<dbReference type="GeneID" id="68296912"/>
<keyword evidence="6" id="KW-0274">FAD</keyword>
<dbReference type="AlphaFoldDB" id="A0A9P3FL02"/>
<evidence type="ECO:0000313" key="8">
    <source>
        <dbReference type="EMBL" id="GIZ48269.1"/>
    </source>
</evidence>
<organism evidence="8 9">
    <name type="scientific">Cercospora kikuchii</name>
    <dbReference type="NCBI Taxonomy" id="84275"/>
    <lineage>
        <taxon>Eukaryota</taxon>
        <taxon>Fungi</taxon>
        <taxon>Dikarya</taxon>
        <taxon>Ascomycota</taxon>
        <taxon>Pezizomycotina</taxon>
        <taxon>Dothideomycetes</taxon>
        <taxon>Dothideomycetidae</taxon>
        <taxon>Mycosphaerellales</taxon>
        <taxon>Mycosphaerellaceae</taxon>
        <taxon>Cercospora</taxon>
    </lineage>
</organism>
<comment type="caution">
    <text evidence="8">The sequence shown here is derived from an EMBL/GenBank/DDBJ whole genome shotgun (WGS) entry which is preliminary data.</text>
</comment>
<dbReference type="PANTHER" id="PTHR43563">
    <property type="entry name" value="AMINE OXIDASE"/>
    <property type="match status" value="1"/>
</dbReference>
<dbReference type="PANTHER" id="PTHR43563:SF1">
    <property type="entry name" value="AMINE OXIDASE [FLAVIN-CONTAINING] B"/>
    <property type="match status" value="1"/>
</dbReference>
<dbReference type="OrthoDB" id="7777654at2759"/>
<dbReference type="InterPro" id="IPR002937">
    <property type="entry name" value="Amino_oxidase"/>
</dbReference>
<keyword evidence="3 6" id="KW-0560">Oxidoreductase</keyword>